<dbReference type="GO" id="GO:0003676">
    <property type="term" value="F:nucleic acid binding"/>
    <property type="evidence" value="ECO:0007669"/>
    <property type="project" value="InterPro"/>
</dbReference>
<accession>A0A1Y1I2M7</accession>
<dbReference type="InterPro" id="IPR035979">
    <property type="entry name" value="RBD_domain_sf"/>
</dbReference>
<sequence length="369" mass="41294">MALHALGRKHSLQLLELPFRPFLCRLLEAKALQTAGPSVPSHVRTAHQGTAVFHDAGSSVKKGHIVEFLAEDVVEAEGLSRDGNSCEGELGYARTASGAEASCSQSVAPKLASETLLSTLNYRKTDASLCFRSIRSPLPTGGGTCGMTSAPHLGSFQSRLGSARAYNMEQWANEETAGVQSRQAEGTCAYLKGAPHNALAGDMARYFAEFNVDESKVHPVYEENFRPHGWYIEFPSQQDFLNADRKTYDQTLGARAVRLEPRSRQYMEENIRRDEMQRWRGKAVVISHLPPDADEEALERFFHGYSIAGNGIKIFRHTLDRKPHEHDQEPHLEVRAVVKFTTGLEAMRAWREKHLDIVRRRSVRLTLVK</sequence>
<dbReference type="SUPFAM" id="SSF54928">
    <property type="entry name" value="RNA-binding domain, RBD"/>
    <property type="match status" value="1"/>
</dbReference>
<evidence type="ECO:0000313" key="1">
    <source>
        <dbReference type="EMBL" id="GAQ82996.1"/>
    </source>
</evidence>
<protein>
    <recommendedName>
        <fullName evidence="3">RRM domain-containing protein</fullName>
    </recommendedName>
</protein>
<dbReference type="AlphaFoldDB" id="A0A1Y1I2M7"/>
<dbReference type="EMBL" id="DF237081">
    <property type="protein sequence ID" value="GAQ82996.1"/>
    <property type="molecule type" value="Genomic_DNA"/>
</dbReference>
<gene>
    <name evidence="1" type="ORF">KFL_001320040</name>
</gene>
<dbReference type="STRING" id="105231.A0A1Y1I2M7"/>
<organism evidence="1 2">
    <name type="scientific">Klebsormidium nitens</name>
    <name type="common">Green alga</name>
    <name type="synonym">Ulothrix nitens</name>
    <dbReference type="NCBI Taxonomy" id="105231"/>
    <lineage>
        <taxon>Eukaryota</taxon>
        <taxon>Viridiplantae</taxon>
        <taxon>Streptophyta</taxon>
        <taxon>Klebsormidiophyceae</taxon>
        <taxon>Klebsormidiales</taxon>
        <taxon>Klebsormidiaceae</taxon>
        <taxon>Klebsormidium</taxon>
    </lineage>
</organism>
<dbReference type="InterPro" id="IPR012677">
    <property type="entry name" value="Nucleotide-bd_a/b_plait_sf"/>
</dbReference>
<proteinExistence type="predicted"/>
<dbReference type="OrthoDB" id="2013327at2759"/>
<dbReference type="PANTHER" id="PTHR48167:SF2">
    <property type="entry name" value="EXPRESSED PROTEIN"/>
    <property type="match status" value="1"/>
</dbReference>
<reference evidence="1 2" key="1">
    <citation type="journal article" date="2014" name="Nat. Commun.">
        <title>Klebsormidium flaccidum genome reveals primary factors for plant terrestrial adaptation.</title>
        <authorList>
            <person name="Hori K."/>
            <person name="Maruyama F."/>
            <person name="Fujisawa T."/>
            <person name="Togashi T."/>
            <person name="Yamamoto N."/>
            <person name="Seo M."/>
            <person name="Sato S."/>
            <person name="Yamada T."/>
            <person name="Mori H."/>
            <person name="Tajima N."/>
            <person name="Moriyama T."/>
            <person name="Ikeuchi M."/>
            <person name="Watanabe M."/>
            <person name="Wada H."/>
            <person name="Kobayashi K."/>
            <person name="Saito M."/>
            <person name="Masuda T."/>
            <person name="Sasaki-Sekimoto Y."/>
            <person name="Mashiguchi K."/>
            <person name="Awai K."/>
            <person name="Shimojima M."/>
            <person name="Masuda S."/>
            <person name="Iwai M."/>
            <person name="Nobusawa T."/>
            <person name="Narise T."/>
            <person name="Kondo S."/>
            <person name="Saito H."/>
            <person name="Sato R."/>
            <person name="Murakawa M."/>
            <person name="Ihara Y."/>
            <person name="Oshima-Yamada Y."/>
            <person name="Ohtaka K."/>
            <person name="Satoh M."/>
            <person name="Sonobe K."/>
            <person name="Ishii M."/>
            <person name="Ohtani R."/>
            <person name="Kanamori-Sato M."/>
            <person name="Honoki R."/>
            <person name="Miyazaki D."/>
            <person name="Mochizuki H."/>
            <person name="Umetsu J."/>
            <person name="Higashi K."/>
            <person name="Shibata D."/>
            <person name="Kamiya Y."/>
            <person name="Sato N."/>
            <person name="Nakamura Y."/>
            <person name="Tabata S."/>
            <person name="Ida S."/>
            <person name="Kurokawa K."/>
            <person name="Ohta H."/>
        </authorList>
    </citation>
    <scope>NUCLEOTIDE SEQUENCE [LARGE SCALE GENOMIC DNA]</scope>
    <source>
        <strain evidence="1 2">NIES-2285</strain>
    </source>
</reference>
<dbReference type="Gene3D" id="3.30.70.330">
    <property type="match status" value="2"/>
</dbReference>
<keyword evidence="2" id="KW-1185">Reference proteome</keyword>
<name>A0A1Y1I2M7_KLENI</name>
<evidence type="ECO:0008006" key="3">
    <source>
        <dbReference type="Google" id="ProtNLM"/>
    </source>
</evidence>
<dbReference type="Proteomes" id="UP000054558">
    <property type="component" value="Unassembled WGS sequence"/>
</dbReference>
<evidence type="ECO:0000313" key="2">
    <source>
        <dbReference type="Proteomes" id="UP000054558"/>
    </source>
</evidence>
<dbReference type="PANTHER" id="PTHR48167">
    <property type="entry name" value="EXPRESSED PROTEIN"/>
    <property type="match status" value="1"/>
</dbReference>